<dbReference type="GO" id="GO:0140359">
    <property type="term" value="F:ABC-type transporter activity"/>
    <property type="evidence" value="ECO:0007669"/>
    <property type="project" value="InterPro"/>
</dbReference>
<comment type="catalytic activity">
    <reaction evidence="6">
        <text>L-arabinose(out) + ATP + H2O = L-arabinose(in) + ADP + phosphate + H(+)</text>
        <dbReference type="Rhea" id="RHEA:30007"/>
        <dbReference type="ChEBI" id="CHEBI:15377"/>
        <dbReference type="ChEBI" id="CHEBI:15378"/>
        <dbReference type="ChEBI" id="CHEBI:17535"/>
        <dbReference type="ChEBI" id="CHEBI:30616"/>
        <dbReference type="ChEBI" id="CHEBI:43474"/>
        <dbReference type="ChEBI" id="CHEBI:456216"/>
        <dbReference type="EC" id="7.5.2.13"/>
    </reaction>
    <physiologicalReaction direction="left-to-right" evidence="6">
        <dbReference type="Rhea" id="RHEA:30008"/>
    </physiologicalReaction>
</comment>
<dbReference type="GO" id="GO:0005524">
    <property type="term" value="F:ATP binding"/>
    <property type="evidence" value="ECO:0007669"/>
    <property type="project" value="UniProtKB-KW"/>
</dbReference>
<evidence type="ECO:0000256" key="1">
    <source>
        <dbReference type="ARBA" id="ARBA00004202"/>
    </source>
</evidence>
<evidence type="ECO:0000256" key="3">
    <source>
        <dbReference type="ARBA" id="ARBA00022741"/>
    </source>
</evidence>
<dbReference type="Proteomes" id="UP000196084">
    <property type="component" value="Unassembled WGS sequence"/>
</dbReference>
<dbReference type="SUPFAM" id="SSF50331">
    <property type="entry name" value="MOP-like"/>
    <property type="match status" value="1"/>
</dbReference>
<dbReference type="SUPFAM" id="SSF52540">
    <property type="entry name" value="P-loop containing nucleoside triphosphate hydrolases"/>
    <property type="match status" value="1"/>
</dbReference>
<comment type="function">
    <text evidence="7">Part of the ABC transporter complex XacGHIJK involved in the uptake of xylose and arabinose. Responsible for energy coupling to the transport system.</text>
</comment>
<dbReference type="InterPro" id="IPR047641">
    <property type="entry name" value="ABC_transpr_MalK/UgpC-like"/>
</dbReference>
<dbReference type="GO" id="GO:0008643">
    <property type="term" value="P:carbohydrate transport"/>
    <property type="evidence" value="ECO:0007669"/>
    <property type="project" value="InterPro"/>
</dbReference>
<gene>
    <name evidence="13" type="ORF">B2G88_03300</name>
</gene>
<comment type="subcellular location">
    <subcellularLocation>
        <location evidence="1">Cell membrane</location>
        <topology evidence="1">Peripheral membrane protein</topology>
    </subcellularLocation>
</comment>
<reference evidence="13 14" key="1">
    <citation type="submission" date="2017-02" db="EMBL/GenBank/DDBJ databases">
        <title>Natronthermophilus aegyptiacus gen. nov.,sp. nov., an aerobic, extremely halophilic alkalithermophilic archaeon isolated from the athalassohaline Wadi An Natrun, Egypt.</title>
        <authorList>
            <person name="Zhao B."/>
        </authorList>
    </citation>
    <scope>NUCLEOTIDE SEQUENCE [LARGE SCALE GENOMIC DNA]</scope>
    <source>
        <strain evidence="13 14">CGMCC 1.3597</strain>
    </source>
</reference>
<dbReference type="AlphaFoldDB" id="A0A202EC61"/>
<dbReference type="EC" id="7.5.2.13" evidence="10"/>
<feature type="domain" description="ABC transporter" evidence="12">
    <location>
        <begin position="36"/>
        <end position="268"/>
    </location>
</feature>
<dbReference type="NCBIfam" id="NF008653">
    <property type="entry name" value="PRK11650.1"/>
    <property type="match status" value="1"/>
</dbReference>
<protein>
    <recommendedName>
        <fullName evidence="10">ABC-type D-xylose/L-arabinose transporter</fullName>
        <ecNumber evidence="10">7.5.2.13</ecNumber>
    </recommendedName>
</protein>
<dbReference type="InterPro" id="IPR013611">
    <property type="entry name" value="Transp-assoc_OB_typ2"/>
</dbReference>
<dbReference type="PANTHER" id="PTHR43875">
    <property type="entry name" value="MALTODEXTRIN IMPORT ATP-BINDING PROTEIN MSMX"/>
    <property type="match status" value="1"/>
</dbReference>
<dbReference type="InterPro" id="IPR015855">
    <property type="entry name" value="ABC_transpr_MalK-like"/>
</dbReference>
<evidence type="ECO:0000256" key="7">
    <source>
        <dbReference type="ARBA" id="ARBA00053454"/>
    </source>
</evidence>
<feature type="compositionally biased region" description="Low complexity" evidence="11">
    <location>
        <begin position="1"/>
        <end position="30"/>
    </location>
</feature>
<dbReference type="GO" id="GO:0016887">
    <property type="term" value="F:ATP hydrolysis activity"/>
    <property type="evidence" value="ECO:0007669"/>
    <property type="project" value="InterPro"/>
</dbReference>
<dbReference type="InterPro" id="IPR027417">
    <property type="entry name" value="P-loop_NTPase"/>
</dbReference>
<dbReference type="PANTHER" id="PTHR43875:SF1">
    <property type="entry name" value="OSMOPROTECTIVE COMPOUNDS UPTAKE ATP-BINDING PROTEIN GGTA"/>
    <property type="match status" value="1"/>
</dbReference>
<dbReference type="InterPro" id="IPR003439">
    <property type="entry name" value="ABC_transporter-like_ATP-bd"/>
</dbReference>
<dbReference type="Gene3D" id="2.40.50.140">
    <property type="entry name" value="Nucleic acid-binding proteins"/>
    <property type="match status" value="1"/>
</dbReference>
<dbReference type="OrthoDB" id="18368at2157"/>
<dbReference type="Gene3D" id="2.40.50.100">
    <property type="match status" value="1"/>
</dbReference>
<dbReference type="PROSITE" id="PS50893">
    <property type="entry name" value="ABC_TRANSPORTER_2"/>
    <property type="match status" value="1"/>
</dbReference>
<feature type="region of interest" description="Disordered" evidence="11">
    <location>
        <begin position="1"/>
        <end position="32"/>
    </location>
</feature>
<evidence type="ECO:0000256" key="4">
    <source>
        <dbReference type="ARBA" id="ARBA00022840"/>
    </source>
</evidence>
<dbReference type="InterPro" id="IPR008995">
    <property type="entry name" value="Mo/tungstate-bd_C_term_dom"/>
</dbReference>
<dbReference type="Pfam" id="PF00005">
    <property type="entry name" value="ABC_tran"/>
    <property type="match status" value="1"/>
</dbReference>
<dbReference type="RefSeq" id="WP_087713962.1">
    <property type="nucleotide sequence ID" value="NZ_MWPH01000001.1"/>
</dbReference>
<proteinExistence type="inferred from homology"/>
<evidence type="ECO:0000256" key="2">
    <source>
        <dbReference type="ARBA" id="ARBA00022448"/>
    </source>
</evidence>
<evidence type="ECO:0000259" key="12">
    <source>
        <dbReference type="PROSITE" id="PS50893"/>
    </source>
</evidence>
<dbReference type="EMBL" id="MWPH01000001">
    <property type="protein sequence ID" value="OVE85853.1"/>
    <property type="molecule type" value="Genomic_DNA"/>
</dbReference>
<dbReference type="InterPro" id="IPR003593">
    <property type="entry name" value="AAA+_ATPase"/>
</dbReference>
<comment type="similarity">
    <text evidence="8">Belongs to the ABC transporter superfamily. Carbohydrate uptake transporter-1 (CUT1) (TC 3.A.1.1) family.</text>
</comment>
<keyword evidence="4 13" id="KW-0067">ATP-binding</keyword>
<evidence type="ECO:0000313" key="13">
    <source>
        <dbReference type="EMBL" id="OVE85853.1"/>
    </source>
</evidence>
<dbReference type="InterPro" id="IPR012340">
    <property type="entry name" value="NA-bd_OB-fold"/>
</dbReference>
<evidence type="ECO:0000256" key="11">
    <source>
        <dbReference type="SAM" id="MobiDB-lite"/>
    </source>
</evidence>
<evidence type="ECO:0000256" key="9">
    <source>
        <dbReference type="ARBA" id="ARBA00065962"/>
    </source>
</evidence>
<keyword evidence="3" id="KW-0547">Nucleotide-binding</keyword>
<evidence type="ECO:0000313" key="14">
    <source>
        <dbReference type="Proteomes" id="UP000196084"/>
    </source>
</evidence>
<keyword evidence="14" id="KW-1185">Reference proteome</keyword>
<dbReference type="Pfam" id="PF08402">
    <property type="entry name" value="TOBE_2"/>
    <property type="match status" value="1"/>
</dbReference>
<organism evidence="13 14">
    <name type="scientific">Natronolimnobius baerhuensis</name>
    <dbReference type="NCBI Taxonomy" id="253108"/>
    <lineage>
        <taxon>Archaea</taxon>
        <taxon>Methanobacteriati</taxon>
        <taxon>Methanobacteriota</taxon>
        <taxon>Stenosarchaea group</taxon>
        <taxon>Halobacteria</taxon>
        <taxon>Halobacteriales</taxon>
        <taxon>Natrialbaceae</taxon>
        <taxon>Natronolimnobius</taxon>
    </lineage>
</organism>
<comment type="subunit">
    <text evidence="9">The complex is composed of two ATP-binding proteins (XacJ and XacK), two transmembrane proteins (XacH and XacI) and a solute-binding protein (XacG).</text>
</comment>
<evidence type="ECO:0000256" key="10">
    <source>
        <dbReference type="ARBA" id="ARBA00066315"/>
    </source>
</evidence>
<comment type="caution">
    <text evidence="13">The sequence shown here is derived from an EMBL/GenBank/DDBJ whole genome shotgun (WGS) entry which is preliminary data.</text>
</comment>
<evidence type="ECO:0000256" key="8">
    <source>
        <dbReference type="ARBA" id="ARBA00061029"/>
    </source>
</evidence>
<dbReference type="Gene3D" id="3.40.50.300">
    <property type="entry name" value="P-loop containing nucleotide triphosphate hydrolases"/>
    <property type="match status" value="1"/>
</dbReference>
<evidence type="ECO:0000256" key="6">
    <source>
        <dbReference type="ARBA" id="ARBA00051890"/>
    </source>
</evidence>
<keyword evidence="2" id="KW-0813">Transport</keyword>
<accession>A0A202EC61</accession>
<evidence type="ECO:0000256" key="5">
    <source>
        <dbReference type="ARBA" id="ARBA00050355"/>
    </source>
</evidence>
<sequence>MSDATDTPETDAASTADDSSVDTSVPASTSGDSAAVSFEDVRKVYLDDFVAIEGFNAHIEDGEFITIVGPSGSGKSTLLRMIAGLEEITSGDIRIGDESINGVEPQHRGIAMVFQNYALYPHMSVRKNMSYGLKLTTDLEETEIEQRVEETAEMMGIGDQLESRPSELSGGQQQRVATGRAIVRDPKIFLMDEPLSNLDAKLKVHMRTELQRLQEELGTTTIYVTHDQHEALTMSDRIVVLDEGELQQFAPPEEVYNNPANRFVADFIGSPAMNFFDVTLTGSTLVADGFEYHLPESIVEEIERGTASDDLELGIRPEDIDYGVSGENTISATVDVLEVAGSDNFVYLDIAGAECRVRVPGDVKPDVGEQVEIAFDPVDIHLFDRRDGDNLLAEYRRKRASESEVEEAA</sequence>
<dbReference type="CDD" id="cd03301">
    <property type="entry name" value="ABC_MalK_N"/>
    <property type="match status" value="1"/>
</dbReference>
<comment type="catalytic activity">
    <reaction evidence="5">
        <text>D-xylose(out) + ATP + H2O = D-xylose(in) + ADP + phosphate + H(+)</text>
        <dbReference type="Rhea" id="RHEA:29899"/>
        <dbReference type="ChEBI" id="CHEBI:15377"/>
        <dbReference type="ChEBI" id="CHEBI:15378"/>
        <dbReference type="ChEBI" id="CHEBI:30616"/>
        <dbReference type="ChEBI" id="CHEBI:43474"/>
        <dbReference type="ChEBI" id="CHEBI:53455"/>
        <dbReference type="ChEBI" id="CHEBI:456216"/>
        <dbReference type="EC" id="7.5.2.13"/>
    </reaction>
    <physiologicalReaction direction="left-to-right" evidence="5">
        <dbReference type="Rhea" id="RHEA:29900"/>
    </physiologicalReaction>
</comment>
<dbReference type="FunFam" id="3.40.50.300:FF:000042">
    <property type="entry name" value="Maltose/maltodextrin ABC transporter, ATP-binding protein"/>
    <property type="match status" value="1"/>
</dbReference>
<dbReference type="GO" id="GO:0055052">
    <property type="term" value="C:ATP-binding cassette (ABC) transporter complex, substrate-binding subunit-containing"/>
    <property type="evidence" value="ECO:0007669"/>
    <property type="project" value="TreeGrafter"/>
</dbReference>
<name>A0A202EC61_9EURY</name>
<dbReference type="SMART" id="SM00382">
    <property type="entry name" value="AAA"/>
    <property type="match status" value="1"/>
</dbReference>